<feature type="compositionally biased region" description="Polar residues" evidence="1">
    <location>
        <begin position="28"/>
        <end position="58"/>
    </location>
</feature>
<dbReference type="GeneID" id="110232675"/>
<protein>
    <recommendedName>
        <fullName evidence="2">Myb/SANT-like DNA-binding domain-containing protein</fullName>
    </recommendedName>
</protein>
<evidence type="ECO:0000313" key="3">
    <source>
        <dbReference type="EnsemblMetazoa" id="XP_020893551.1"/>
    </source>
</evidence>
<feature type="compositionally biased region" description="Low complexity" evidence="1">
    <location>
        <begin position="59"/>
        <end position="74"/>
    </location>
</feature>
<feature type="compositionally biased region" description="Basic residues" evidence="1">
    <location>
        <begin position="234"/>
        <end position="243"/>
    </location>
</feature>
<feature type="compositionally biased region" description="Basic and acidic residues" evidence="1">
    <location>
        <begin position="217"/>
        <end position="233"/>
    </location>
</feature>
<dbReference type="PANTHER" id="PTHR31307:SF4">
    <property type="entry name" value="TRIHELIX TRANSCRIPTION FACTOR ASIL2"/>
    <property type="match status" value="1"/>
</dbReference>
<dbReference type="AlphaFoldDB" id="A0A913WSS1"/>
<dbReference type="PANTHER" id="PTHR31307">
    <property type="entry name" value="TRIHELIX TRANSCRIPTION FACTOR ASIL2"/>
    <property type="match status" value="1"/>
</dbReference>
<organism evidence="3 4">
    <name type="scientific">Exaiptasia diaphana</name>
    <name type="common">Tropical sea anemone</name>
    <name type="synonym">Aiptasia pulchella</name>
    <dbReference type="NCBI Taxonomy" id="2652724"/>
    <lineage>
        <taxon>Eukaryota</taxon>
        <taxon>Metazoa</taxon>
        <taxon>Cnidaria</taxon>
        <taxon>Anthozoa</taxon>
        <taxon>Hexacorallia</taxon>
        <taxon>Actiniaria</taxon>
        <taxon>Aiptasiidae</taxon>
        <taxon>Exaiptasia</taxon>
    </lineage>
</organism>
<dbReference type="Pfam" id="PF13837">
    <property type="entry name" value="Myb_DNA-bind_4"/>
    <property type="match status" value="1"/>
</dbReference>
<dbReference type="EnsemblMetazoa" id="XM_021037892.2">
    <property type="protein sequence ID" value="XP_020893551.1"/>
    <property type="gene ID" value="LOC110232675"/>
</dbReference>
<dbReference type="RefSeq" id="XP_020893551.1">
    <property type="nucleotide sequence ID" value="XM_021037892.2"/>
</dbReference>
<feature type="region of interest" description="Disordered" evidence="1">
    <location>
        <begin position="183"/>
        <end position="260"/>
    </location>
</feature>
<evidence type="ECO:0000259" key="2">
    <source>
        <dbReference type="Pfam" id="PF13837"/>
    </source>
</evidence>
<accession>A0A913WSS1</accession>
<dbReference type="Proteomes" id="UP000887567">
    <property type="component" value="Unplaced"/>
</dbReference>
<evidence type="ECO:0000313" key="4">
    <source>
        <dbReference type="Proteomes" id="UP000887567"/>
    </source>
</evidence>
<reference evidence="3" key="1">
    <citation type="submission" date="2022-11" db="UniProtKB">
        <authorList>
            <consortium name="EnsemblMetazoa"/>
        </authorList>
    </citation>
    <scope>IDENTIFICATION</scope>
</reference>
<dbReference type="OrthoDB" id="3066195at2759"/>
<name>A0A913WSS1_EXADI</name>
<dbReference type="InterPro" id="IPR044822">
    <property type="entry name" value="Myb_DNA-bind_4"/>
</dbReference>
<sequence>MDPSWPYPSTSQYYPYQFDVNYFNYHYNNGQQQRNQPDATAQSSGHINVPSQSQESNPTTAGSSEIESATTTSSNLKKYERWTHDQQQMLVQLWADRQDIINSKDNRKAWKDIAETLNKKCKTNKTSDKCIRKMKYLVDLYKAKRDWNKNQTGGPLRKSIFYDEIDEVLGCRDSVTFAHVKETDATASSNSSTSTSTANSPASTAATPGSNPDESDAEKGEKDDAKSKNESRTDRKKRRRKRRREEDDDGDLKEAIEGIAAQGERVVGSMERMLESQTQQMAMMNNFLGDFLKIVAKDNSKDK</sequence>
<feature type="domain" description="Myb/SANT-like DNA-binding" evidence="2">
    <location>
        <begin position="81"/>
        <end position="168"/>
    </location>
</feature>
<feature type="region of interest" description="Disordered" evidence="1">
    <location>
        <begin position="28"/>
        <end position="74"/>
    </location>
</feature>
<keyword evidence="4" id="KW-1185">Reference proteome</keyword>
<feature type="compositionally biased region" description="Low complexity" evidence="1">
    <location>
        <begin position="185"/>
        <end position="212"/>
    </location>
</feature>
<dbReference type="InterPro" id="IPR044823">
    <property type="entry name" value="ASIL1/2-like"/>
</dbReference>
<dbReference type="KEGG" id="epa:110232675"/>
<evidence type="ECO:0000256" key="1">
    <source>
        <dbReference type="SAM" id="MobiDB-lite"/>
    </source>
</evidence>
<proteinExistence type="predicted"/>